<feature type="compositionally biased region" description="Polar residues" evidence="7">
    <location>
        <begin position="1"/>
        <end position="19"/>
    </location>
</feature>
<comment type="catalytic activity">
    <reaction evidence="1">
        <text>S-ubiquitinyl-[E2 ubiquitin-conjugating enzyme]-L-cysteine + [acceptor protein]-L-lysine = [E2 ubiquitin-conjugating enzyme]-L-cysteine + N(6)-ubiquitinyl-[acceptor protein]-L-lysine.</text>
        <dbReference type="EC" id="2.3.2.27"/>
    </reaction>
</comment>
<dbReference type="EC" id="2.3.2.27" evidence="2"/>
<dbReference type="EMBL" id="JAHRHJ020000008">
    <property type="protein sequence ID" value="KAH9304416.1"/>
    <property type="molecule type" value="Genomic_DNA"/>
</dbReference>
<dbReference type="GO" id="GO:0016567">
    <property type="term" value="P:protein ubiquitination"/>
    <property type="evidence" value="ECO:0007669"/>
    <property type="project" value="UniProtKB-ARBA"/>
</dbReference>
<keyword evidence="5" id="KW-0833">Ubl conjugation pathway</keyword>
<evidence type="ECO:0000313" key="10">
    <source>
        <dbReference type="Proteomes" id="UP000824469"/>
    </source>
</evidence>
<evidence type="ECO:0000256" key="4">
    <source>
        <dbReference type="ARBA" id="ARBA00022737"/>
    </source>
</evidence>
<dbReference type="PANTHER" id="PTHR23315">
    <property type="entry name" value="U BOX DOMAIN-CONTAINING"/>
    <property type="match status" value="1"/>
</dbReference>
<dbReference type="InterPro" id="IPR016024">
    <property type="entry name" value="ARM-type_fold"/>
</dbReference>
<keyword evidence="10" id="KW-1185">Reference proteome</keyword>
<feature type="compositionally biased region" description="Basic and acidic residues" evidence="7">
    <location>
        <begin position="186"/>
        <end position="195"/>
    </location>
</feature>
<evidence type="ECO:0000259" key="8">
    <source>
        <dbReference type="Pfam" id="PF25598"/>
    </source>
</evidence>
<dbReference type="OMA" id="TIFRTDC"/>
<gene>
    <name evidence="9" type="ORF">KI387_008820</name>
</gene>
<dbReference type="PANTHER" id="PTHR23315:SF129">
    <property type="entry name" value="ARM REPEAT SUPERFAMILY PROTEIN"/>
    <property type="match status" value="1"/>
</dbReference>
<dbReference type="SUPFAM" id="SSF48371">
    <property type="entry name" value="ARM repeat"/>
    <property type="match status" value="1"/>
</dbReference>
<feature type="compositionally biased region" description="Low complexity" evidence="7">
    <location>
        <begin position="196"/>
        <end position="205"/>
    </location>
</feature>
<proteinExistence type="predicted"/>
<reference evidence="9 10" key="1">
    <citation type="journal article" date="2021" name="Nat. Plants">
        <title>The Taxus genome provides insights into paclitaxel biosynthesis.</title>
        <authorList>
            <person name="Xiong X."/>
            <person name="Gou J."/>
            <person name="Liao Q."/>
            <person name="Li Y."/>
            <person name="Zhou Q."/>
            <person name="Bi G."/>
            <person name="Li C."/>
            <person name="Du R."/>
            <person name="Wang X."/>
            <person name="Sun T."/>
            <person name="Guo L."/>
            <person name="Liang H."/>
            <person name="Lu P."/>
            <person name="Wu Y."/>
            <person name="Zhang Z."/>
            <person name="Ro D.K."/>
            <person name="Shang Y."/>
            <person name="Huang S."/>
            <person name="Yan J."/>
        </authorList>
    </citation>
    <scope>NUCLEOTIDE SEQUENCE [LARGE SCALE GENOMIC DNA]</scope>
    <source>
        <strain evidence="9">Ta-2019</strain>
    </source>
</reference>
<organism evidence="9 10">
    <name type="scientific">Taxus chinensis</name>
    <name type="common">Chinese yew</name>
    <name type="synonym">Taxus wallichiana var. chinensis</name>
    <dbReference type="NCBI Taxonomy" id="29808"/>
    <lineage>
        <taxon>Eukaryota</taxon>
        <taxon>Viridiplantae</taxon>
        <taxon>Streptophyta</taxon>
        <taxon>Embryophyta</taxon>
        <taxon>Tracheophyta</taxon>
        <taxon>Spermatophyta</taxon>
        <taxon>Pinopsida</taxon>
        <taxon>Pinidae</taxon>
        <taxon>Conifers II</taxon>
        <taxon>Cupressales</taxon>
        <taxon>Taxaceae</taxon>
        <taxon>Taxus</taxon>
    </lineage>
</organism>
<dbReference type="Pfam" id="PF25598">
    <property type="entry name" value="ARM_PUB"/>
    <property type="match status" value="1"/>
</dbReference>
<feature type="repeat" description="ARM" evidence="6">
    <location>
        <begin position="384"/>
        <end position="426"/>
    </location>
</feature>
<dbReference type="GO" id="GO:0061630">
    <property type="term" value="F:ubiquitin protein ligase activity"/>
    <property type="evidence" value="ECO:0007669"/>
    <property type="project" value="UniProtKB-EC"/>
</dbReference>
<dbReference type="SMART" id="SM00185">
    <property type="entry name" value="ARM"/>
    <property type="match status" value="5"/>
</dbReference>
<feature type="repeat" description="ARM" evidence="6">
    <location>
        <begin position="261"/>
        <end position="303"/>
    </location>
</feature>
<protein>
    <recommendedName>
        <fullName evidence="2">RING-type E3 ubiquitin transferase</fullName>
        <ecNumber evidence="2">2.3.2.27</ecNumber>
    </recommendedName>
</protein>
<evidence type="ECO:0000256" key="6">
    <source>
        <dbReference type="PROSITE-ProRule" id="PRU00259"/>
    </source>
</evidence>
<accession>A0AA38CML2</accession>
<feature type="repeat" description="ARM" evidence="6">
    <location>
        <begin position="343"/>
        <end position="385"/>
    </location>
</feature>
<feature type="domain" description="U-box" evidence="8">
    <location>
        <begin position="220"/>
        <end position="479"/>
    </location>
</feature>
<keyword evidence="4" id="KW-0677">Repeat</keyword>
<keyword evidence="3" id="KW-0808">Transferase</keyword>
<dbReference type="InterPro" id="IPR011989">
    <property type="entry name" value="ARM-like"/>
</dbReference>
<evidence type="ECO:0000256" key="3">
    <source>
        <dbReference type="ARBA" id="ARBA00022679"/>
    </source>
</evidence>
<feature type="region of interest" description="Disordered" evidence="7">
    <location>
        <begin position="183"/>
        <end position="206"/>
    </location>
</feature>
<name>A0AA38CML2_TAXCH</name>
<feature type="region of interest" description="Disordered" evidence="7">
    <location>
        <begin position="1"/>
        <end position="60"/>
    </location>
</feature>
<comment type="caution">
    <text evidence="9">The sequence shown here is derived from an EMBL/GenBank/DDBJ whole genome shotgun (WGS) entry which is preliminary data.</text>
</comment>
<evidence type="ECO:0000256" key="1">
    <source>
        <dbReference type="ARBA" id="ARBA00000900"/>
    </source>
</evidence>
<dbReference type="Proteomes" id="UP000824469">
    <property type="component" value="Unassembled WGS sequence"/>
</dbReference>
<dbReference type="InterPro" id="IPR000225">
    <property type="entry name" value="Armadillo"/>
</dbReference>
<feature type="region of interest" description="Disordered" evidence="7">
    <location>
        <begin position="87"/>
        <end position="110"/>
    </location>
</feature>
<sequence>MISMTDSHTKQYPSSQTPFKSYLGSLANSLPNMQSSARRNEMDKLQRPTPRSMRTFRSKLHGRDGVDCSLSSGSFDSSKEQFYSMEDNGNMGKPKGGFVTNSSDKDGDEEDELEWEGSDVIGVETNSFDLSQAFSDFSSYSSDISGELLRLATATSSPVYKNTSGVHKEPASQAQWMGRLVNSRNLGEEQNRESPRASSSTTRTRAINEFLEPEKLEVVVKSLVEDLNAGKSIESQRNAAAELRLLAKNKMENRVMIGRAGAIKPLVFLLHSIDPQTQENIVTALLNISLCDSNKTEITSAGAIKPLIHVLKTGTSVAKQNAACTLLSLSLVDENKISIGASGAIPPLVTLLINGSSRGKKDAATTLYTLSSVHQNKDRVIRAGAIKPLVDLMADSSSGMVDKAVVVLSNLASVPDGKNAIVDAGGIPVLVEILEGGSQKGKEYATATLLHICADSYLYRTLVSREGAIPPLVELSQSGTTRAKHK</sequence>
<feature type="non-terminal residue" evidence="9">
    <location>
        <position position="486"/>
    </location>
</feature>
<dbReference type="AlphaFoldDB" id="A0AA38CML2"/>
<dbReference type="InterPro" id="IPR058678">
    <property type="entry name" value="ARM_PUB"/>
</dbReference>
<dbReference type="FunFam" id="1.25.10.10:FF:000082">
    <property type="entry name" value="RING-type E3 ubiquitin transferase"/>
    <property type="match status" value="1"/>
</dbReference>
<dbReference type="PROSITE" id="PS50176">
    <property type="entry name" value="ARM_REPEAT"/>
    <property type="match status" value="3"/>
</dbReference>
<evidence type="ECO:0000256" key="7">
    <source>
        <dbReference type="SAM" id="MobiDB-lite"/>
    </source>
</evidence>
<feature type="compositionally biased region" description="Polar residues" evidence="7">
    <location>
        <begin position="26"/>
        <end position="37"/>
    </location>
</feature>
<evidence type="ECO:0000256" key="5">
    <source>
        <dbReference type="ARBA" id="ARBA00022786"/>
    </source>
</evidence>
<dbReference type="Gene3D" id="1.25.10.10">
    <property type="entry name" value="Leucine-rich Repeat Variant"/>
    <property type="match status" value="1"/>
</dbReference>
<evidence type="ECO:0000256" key="2">
    <source>
        <dbReference type="ARBA" id="ARBA00012483"/>
    </source>
</evidence>
<evidence type="ECO:0000313" key="9">
    <source>
        <dbReference type="EMBL" id="KAH9304416.1"/>
    </source>
</evidence>